<evidence type="ECO:0000313" key="4">
    <source>
        <dbReference type="EMBL" id="KAK7282459.1"/>
    </source>
</evidence>
<dbReference type="GO" id="GO:0016787">
    <property type="term" value="F:hydrolase activity"/>
    <property type="evidence" value="ECO:0007669"/>
    <property type="project" value="UniProtKB-KW"/>
</dbReference>
<sequence length="364" mass="40723">MRDILGVEDYEAYMKPFGGKSVVLEGDFRQILPVVPSGSRSDIVFSTINSSYLWDSCKIYTLSRNMRLQMSDDPIQREELREFAEWMLKVGDGVLGLPNDGEAEIEIPDELLLDDFDNPLEAIFDVAFPDIFSNFGYAAYLKDRAILAPTLEIVEQVNNFIMNKLPGEEREYLSSDSVDTHGQPYNIAAQVVPPAILNDLKVYGLPNHSLTLKVGTPIMLLRNLDQTAGLCNRTRLIVTHLGDHVIGADVISGGGVGQTVFITRMSMCPSESRLPFKLKRRQFPITVSYCMTINKSQGQSLGNVIVYLPRPIFTHGQIYVAVSRVKSKKGLKFLILHDNGNSIKTTRNVVYKEIFQNVVAQSQV</sequence>
<evidence type="ECO:0000256" key="1">
    <source>
        <dbReference type="RuleBase" id="RU363044"/>
    </source>
</evidence>
<comment type="caution">
    <text evidence="4">The sequence shown here is derived from an EMBL/GenBank/DDBJ whole genome shotgun (WGS) entry which is preliminary data.</text>
</comment>
<dbReference type="CDD" id="cd18809">
    <property type="entry name" value="SF1_C_RecD"/>
    <property type="match status" value="1"/>
</dbReference>
<keyword evidence="1" id="KW-0347">Helicase</keyword>
<gene>
    <name evidence="4" type="ORF">RIF29_11258</name>
</gene>
<feature type="domain" description="DNA helicase Pif1-like 2B" evidence="3">
    <location>
        <begin position="197"/>
        <end position="241"/>
    </location>
</feature>
<comment type="similarity">
    <text evidence="1">Belongs to the helicase family.</text>
</comment>
<dbReference type="GO" id="GO:0006281">
    <property type="term" value="P:DNA repair"/>
    <property type="evidence" value="ECO:0007669"/>
    <property type="project" value="UniProtKB-KW"/>
</dbReference>
<dbReference type="Gene3D" id="3.40.50.300">
    <property type="entry name" value="P-loop containing nucleotide triphosphate hydrolases"/>
    <property type="match status" value="1"/>
</dbReference>
<keyword evidence="1" id="KW-0233">DNA recombination</keyword>
<organism evidence="4 5">
    <name type="scientific">Crotalaria pallida</name>
    <name type="common">Smooth rattlebox</name>
    <name type="synonym">Crotalaria striata</name>
    <dbReference type="NCBI Taxonomy" id="3830"/>
    <lineage>
        <taxon>Eukaryota</taxon>
        <taxon>Viridiplantae</taxon>
        <taxon>Streptophyta</taxon>
        <taxon>Embryophyta</taxon>
        <taxon>Tracheophyta</taxon>
        <taxon>Spermatophyta</taxon>
        <taxon>Magnoliopsida</taxon>
        <taxon>eudicotyledons</taxon>
        <taxon>Gunneridae</taxon>
        <taxon>Pentapetalae</taxon>
        <taxon>rosids</taxon>
        <taxon>fabids</taxon>
        <taxon>Fabales</taxon>
        <taxon>Fabaceae</taxon>
        <taxon>Papilionoideae</taxon>
        <taxon>50 kb inversion clade</taxon>
        <taxon>genistoids sensu lato</taxon>
        <taxon>core genistoids</taxon>
        <taxon>Crotalarieae</taxon>
        <taxon>Crotalaria</taxon>
    </lineage>
</organism>
<keyword evidence="1" id="KW-0547">Nucleotide-binding</keyword>
<dbReference type="EC" id="5.6.2.3" evidence="1"/>
<dbReference type="GO" id="GO:0005524">
    <property type="term" value="F:ATP binding"/>
    <property type="evidence" value="ECO:0007669"/>
    <property type="project" value="UniProtKB-KW"/>
</dbReference>
<dbReference type="AlphaFoldDB" id="A0AAN9ILY9"/>
<protein>
    <recommendedName>
        <fullName evidence="1">ATP-dependent DNA helicase</fullName>
        <ecNumber evidence="1">5.6.2.3</ecNumber>
    </recommendedName>
</protein>
<evidence type="ECO:0000259" key="3">
    <source>
        <dbReference type="Pfam" id="PF21530"/>
    </source>
</evidence>
<reference evidence="4 5" key="1">
    <citation type="submission" date="2024-01" db="EMBL/GenBank/DDBJ databases">
        <title>The genomes of 5 underutilized Papilionoideae crops provide insights into root nodulation and disease resistanc.</title>
        <authorList>
            <person name="Yuan L."/>
        </authorList>
    </citation>
    <scope>NUCLEOTIDE SEQUENCE [LARGE SCALE GENOMIC DNA]</scope>
    <source>
        <strain evidence="4">ZHUSHIDOU_FW_LH</strain>
        <tissue evidence="4">Leaf</tissue>
    </source>
</reference>
<name>A0AAN9ILY9_CROPI</name>
<keyword evidence="1" id="KW-0378">Hydrolase</keyword>
<dbReference type="GO" id="GO:0043139">
    <property type="term" value="F:5'-3' DNA helicase activity"/>
    <property type="evidence" value="ECO:0007669"/>
    <property type="project" value="UniProtKB-EC"/>
</dbReference>
<evidence type="ECO:0000313" key="5">
    <source>
        <dbReference type="Proteomes" id="UP001372338"/>
    </source>
</evidence>
<dbReference type="Pfam" id="PF05970">
    <property type="entry name" value="PIF1"/>
    <property type="match status" value="1"/>
</dbReference>
<proteinExistence type="inferred from homology"/>
<dbReference type="PANTHER" id="PTHR10492:SF93">
    <property type="entry name" value="ATP-DEPENDENT DNA HELICASE"/>
    <property type="match status" value="1"/>
</dbReference>
<dbReference type="EMBL" id="JAYWIO010000002">
    <property type="protein sequence ID" value="KAK7282459.1"/>
    <property type="molecule type" value="Genomic_DNA"/>
</dbReference>
<dbReference type="GO" id="GO:0006310">
    <property type="term" value="P:DNA recombination"/>
    <property type="evidence" value="ECO:0007669"/>
    <property type="project" value="UniProtKB-KW"/>
</dbReference>
<dbReference type="GO" id="GO:0000723">
    <property type="term" value="P:telomere maintenance"/>
    <property type="evidence" value="ECO:0007669"/>
    <property type="project" value="InterPro"/>
</dbReference>
<comment type="catalytic activity">
    <reaction evidence="1">
        <text>ATP + H2O = ADP + phosphate + H(+)</text>
        <dbReference type="Rhea" id="RHEA:13065"/>
        <dbReference type="ChEBI" id="CHEBI:15377"/>
        <dbReference type="ChEBI" id="CHEBI:15378"/>
        <dbReference type="ChEBI" id="CHEBI:30616"/>
        <dbReference type="ChEBI" id="CHEBI:43474"/>
        <dbReference type="ChEBI" id="CHEBI:456216"/>
        <dbReference type="EC" id="5.6.2.3"/>
    </reaction>
</comment>
<dbReference type="Pfam" id="PF21530">
    <property type="entry name" value="Pif1_2B_dom"/>
    <property type="match status" value="1"/>
</dbReference>
<keyword evidence="1" id="KW-0227">DNA damage</keyword>
<keyword evidence="5" id="KW-1185">Reference proteome</keyword>
<keyword evidence="1" id="KW-0234">DNA repair</keyword>
<dbReference type="Proteomes" id="UP001372338">
    <property type="component" value="Unassembled WGS sequence"/>
</dbReference>
<keyword evidence="1" id="KW-0067">ATP-binding</keyword>
<dbReference type="InterPro" id="IPR010285">
    <property type="entry name" value="DNA_helicase_pif1-like_DEAD"/>
</dbReference>
<evidence type="ECO:0000259" key="2">
    <source>
        <dbReference type="Pfam" id="PF05970"/>
    </source>
</evidence>
<dbReference type="PANTHER" id="PTHR10492">
    <property type="match status" value="1"/>
</dbReference>
<dbReference type="SUPFAM" id="SSF52540">
    <property type="entry name" value="P-loop containing nucleoside triphosphate hydrolases"/>
    <property type="match status" value="1"/>
</dbReference>
<accession>A0AAN9ILY9</accession>
<feature type="domain" description="DNA helicase Pif1-like DEAD-box helicase" evidence="2">
    <location>
        <begin position="2"/>
        <end position="95"/>
    </location>
</feature>
<comment type="cofactor">
    <cofactor evidence="1">
        <name>Mg(2+)</name>
        <dbReference type="ChEBI" id="CHEBI:18420"/>
    </cofactor>
</comment>
<dbReference type="InterPro" id="IPR049163">
    <property type="entry name" value="Pif1-like_2B_dom"/>
</dbReference>
<dbReference type="InterPro" id="IPR027417">
    <property type="entry name" value="P-loop_NTPase"/>
</dbReference>